<dbReference type="Gene3D" id="3.30.750.24">
    <property type="entry name" value="STAS domain"/>
    <property type="match status" value="1"/>
</dbReference>
<accession>A0ABV2XPZ3</accession>
<dbReference type="PROSITE" id="PS50801">
    <property type="entry name" value="STAS"/>
    <property type="match status" value="1"/>
</dbReference>
<dbReference type="PANTHER" id="PTHR33495:SF2">
    <property type="entry name" value="ANTI-SIGMA FACTOR ANTAGONIST TM_1081-RELATED"/>
    <property type="match status" value="1"/>
</dbReference>
<name>A0ABV2XPZ3_9ACTN</name>
<comment type="similarity">
    <text evidence="1 2">Belongs to the anti-sigma-factor antagonist family.</text>
</comment>
<dbReference type="CDD" id="cd07043">
    <property type="entry name" value="STAS_anti-anti-sigma_factors"/>
    <property type="match status" value="1"/>
</dbReference>
<gene>
    <name evidence="4" type="ORF">ABZ568_06475</name>
</gene>
<evidence type="ECO:0000256" key="2">
    <source>
        <dbReference type="RuleBase" id="RU003749"/>
    </source>
</evidence>
<comment type="caution">
    <text evidence="4">The sequence shown here is derived from an EMBL/GenBank/DDBJ whole genome shotgun (WGS) entry which is preliminary data.</text>
</comment>
<evidence type="ECO:0000313" key="5">
    <source>
        <dbReference type="Proteomes" id="UP001550603"/>
    </source>
</evidence>
<evidence type="ECO:0000256" key="1">
    <source>
        <dbReference type="ARBA" id="ARBA00009013"/>
    </source>
</evidence>
<evidence type="ECO:0000313" key="4">
    <source>
        <dbReference type="EMBL" id="MEU2266075.1"/>
    </source>
</evidence>
<reference evidence="4 5" key="1">
    <citation type="submission" date="2024-06" db="EMBL/GenBank/DDBJ databases">
        <title>The Natural Products Discovery Center: Release of the First 8490 Sequenced Strains for Exploring Actinobacteria Biosynthetic Diversity.</title>
        <authorList>
            <person name="Kalkreuter E."/>
            <person name="Kautsar S.A."/>
            <person name="Yang D."/>
            <person name="Bader C.D."/>
            <person name="Teijaro C.N."/>
            <person name="Fluegel L."/>
            <person name="Davis C.M."/>
            <person name="Simpson J.R."/>
            <person name="Lauterbach L."/>
            <person name="Steele A.D."/>
            <person name="Gui C."/>
            <person name="Meng S."/>
            <person name="Li G."/>
            <person name="Viehrig K."/>
            <person name="Ye F."/>
            <person name="Su P."/>
            <person name="Kiefer A.F."/>
            <person name="Nichols A."/>
            <person name="Cepeda A.J."/>
            <person name="Yan W."/>
            <person name="Fan B."/>
            <person name="Jiang Y."/>
            <person name="Adhikari A."/>
            <person name="Zheng C.-J."/>
            <person name="Schuster L."/>
            <person name="Cowan T.M."/>
            <person name="Smanski M.J."/>
            <person name="Chevrette M.G."/>
            <person name="De Carvalho L.P.S."/>
            <person name="Shen B."/>
        </authorList>
    </citation>
    <scope>NUCLEOTIDE SEQUENCE [LARGE SCALE GENOMIC DNA]</scope>
    <source>
        <strain evidence="4 5">NPDC019583</strain>
    </source>
</reference>
<dbReference type="NCBIfam" id="TIGR00377">
    <property type="entry name" value="ant_ant_sig"/>
    <property type="match status" value="1"/>
</dbReference>
<evidence type="ECO:0000259" key="3">
    <source>
        <dbReference type="PROSITE" id="PS50801"/>
    </source>
</evidence>
<sequence>MPSHVERTVGDTTVLELHGEIDILTEPALSARLDALTASPGADLVVDLRPMSFIDCAGLRVLCRARNRVEARQGRLRLVTDSAGFRRILRHTNLTDAFELHARLTDALRCAGPAMSSTSADSCRA</sequence>
<proteinExistence type="inferred from homology"/>
<feature type="domain" description="STAS" evidence="3">
    <location>
        <begin position="11"/>
        <end position="111"/>
    </location>
</feature>
<dbReference type="RefSeq" id="WP_359786070.1">
    <property type="nucleotide sequence ID" value="NZ_JBEYBN010000006.1"/>
</dbReference>
<dbReference type="InterPro" id="IPR036513">
    <property type="entry name" value="STAS_dom_sf"/>
</dbReference>
<keyword evidence="5" id="KW-1185">Reference proteome</keyword>
<dbReference type="InterPro" id="IPR003658">
    <property type="entry name" value="Anti-sigma_ant"/>
</dbReference>
<dbReference type="Pfam" id="PF01740">
    <property type="entry name" value="STAS"/>
    <property type="match status" value="1"/>
</dbReference>
<dbReference type="Proteomes" id="UP001550603">
    <property type="component" value="Unassembled WGS sequence"/>
</dbReference>
<dbReference type="InterPro" id="IPR002645">
    <property type="entry name" value="STAS_dom"/>
</dbReference>
<organism evidence="4 5">
    <name type="scientific">Streptomyces olindensis</name>
    <dbReference type="NCBI Taxonomy" id="358823"/>
    <lineage>
        <taxon>Bacteria</taxon>
        <taxon>Bacillati</taxon>
        <taxon>Actinomycetota</taxon>
        <taxon>Actinomycetes</taxon>
        <taxon>Kitasatosporales</taxon>
        <taxon>Streptomycetaceae</taxon>
        <taxon>Streptomyces</taxon>
    </lineage>
</organism>
<dbReference type="PANTHER" id="PTHR33495">
    <property type="entry name" value="ANTI-SIGMA FACTOR ANTAGONIST TM_1081-RELATED-RELATED"/>
    <property type="match status" value="1"/>
</dbReference>
<protein>
    <recommendedName>
        <fullName evidence="2">Anti-sigma factor antagonist</fullName>
    </recommendedName>
</protein>
<dbReference type="EMBL" id="JBEYBN010000006">
    <property type="protein sequence ID" value="MEU2266075.1"/>
    <property type="molecule type" value="Genomic_DNA"/>
</dbReference>
<dbReference type="SUPFAM" id="SSF52091">
    <property type="entry name" value="SpoIIaa-like"/>
    <property type="match status" value="1"/>
</dbReference>